<dbReference type="RefSeq" id="WP_344821171.1">
    <property type="nucleotide sequence ID" value="NZ_BAAAUV010000001.1"/>
</dbReference>
<gene>
    <name evidence="1" type="ORF">GCM10010468_01790</name>
</gene>
<dbReference type="Proteomes" id="UP001501237">
    <property type="component" value="Unassembled WGS sequence"/>
</dbReference>
<evidence type="ECO:0000313" key="2">
    <source>
        <dbReference type="Proteomes" id="UP001501237"/>
    </source>
</evidence>
<protein>
    <submittedName>
        <fullName evidence="1">Uncharacterized protein</fullName>
    </submittedName>
</protein>
<dbReference type="EMBL" id="BAAAUV010000001">
    <property type="protein sequence ID" value="GAA3192828.1"/>
    <property type="molecule type" value="Genomic_DNA"/>
</dbReference>
<proteinExistence type="predicted"/>
<evidence type="ECO:0000313" key="1">
    <source>
        <dbReference type="EMBL" id="GAA3192828.1"/>
    </source>
</evidence>
<comment type="caution">
    <text evidence="1">The sequence shown here is derived from an EMBL/GenBank/DDBJ whole genome shotgun (WGS) entry which is preliminary data.</text>
</comment>
<reference evidence="2" key="1">
    <citation type="journal article" date="2019" name="Int. J. Syst. Evol. Microbiol.">
        <title>The Global Catalogue of Microorganisms (GCM) 10K type strain sequencing project: providing services to taxonomists for standard genome sequencing and annotation.</title>
        <authorList>
            <consortium name="The Broad Institute Genomics Platform"/>
            <consortium name="The Broad Institute Genome Sequencing Center for Infectious Disease"/>
            <person name="Wu L."/>
            <person name="Ma J."/>
        </authorList>
    </citation>
    <scope>NUCLEOTIDE SEQUENCE [LARGE SCALE GENOMIC DNA]</scope>
    <source>
        <strain evidence="2">JCM 9377</strain>
    </source>
</reference>
<keyword evidence="2" id="KW-1185">Reference proteome</keyword>
<organism evidence="1 2">
    <name type="scientific">Actinocorallia longicatena</name>
    <dbReference type="NCBI Taxonomy" id="111803"/>
    <lineage>
        <taxon>Bacteria</taxon>
        <taxon>Bacillati</taxon>
        <taxon>Actinomycetota</taxon>
        <taxon>Actinomycetes</taxon>
        <taxon>Streptosporangiales</taxon>
        <taxon>Thermomonosporaceae</taxon>
        <taxon>Actinocorallia</taxon>
    </lineage>
</organism>
<sequence>MKRLLTAWQFYLRVLARMTVQGGTGLSRAQAIDLILVAEMAARRPALQPKLHGPHDGETGLRLLAEATSDVDWVLSRKAVRLMERSTIALAGTCAPCSGAMTP</sequence>
<accession>A0ABP6PVL2</accession>
<name>A0ABP6PVL2_9ACTN</name>